<dbReference type="STRING" id="1325335.GCA_001418025_00732"/>
<dbReference type="OrthoDB" id="9813719at2"/>
<dbReference type="GO" id="GO:0003886">
    <property type="term" value="F:DNA (cytosine-5-)-methyltransferase activity"/>
    <property type="evidence" value="ECO:0007669"/>
    <property type="project" value="UniProtKB-EC"/>
</dbReference>
<dbReference type="EC" id="2.1.1.37" evidence="7"/>
<dbReference type="EMBL" id="CYGZ01000004">
    <property type="protein sequence ID" value="CUA79425.1"/>
    <property type="molecule type" value="Genomic_DNA"/>
</dbReference>
<dbReference type="InterPro" id="IPR018117">
    <property type="entry name" value="C5_DNA_meth_AS"/>
</dbReference>
<evidence type="ECO:0000256" key="6">
    <source>
        <dbReference type="RuleBase" id="RU000416"/>
    </source>
</evidence>
<dbReference type="GO" id="GO:0009307">
    <property type="term" value="P:DNA restriction-modification system"/>
    <property type="evidence" value="ECO:0007669"/>
    <property type="project" value="UniProtKB-KW"/>
</dbReference>
<organism evidence="8 9">
    <name type="scientific">Anoxybacillus suryakundensis</name>
    <dbReference type="NCBI Taxonomy" id="1325335"/>
    <lineage>
        <taxon>Bacteria</taxon>
        <taxon>Bacillati</taxon>
        <taxon>Bacillota</taxon>
        <taxon>Bacilli</taxon>
        <taxon>Bacillales</taxon>
        <taxon>Anoxybacillaceae</taxon>
        <taxon>Anoxybacillus</taxon>
    </lineage>
</organism>
<dbReference type="InterPro" id="IPR029063">
    <property type="entry name" value="SAM-dependent_MTases_sf"/>
</dbReference>
<dbReference type="PRINTS" id="PR00105">
    <property type="entry name" value="C5METTRFRASE"/>
</dbReference>
<dbReference type="InterPro" id="IPR050750">
    <property type="entry name" value="C5-MTase"/>
</dbReference>
<keyword evidence="2 5" id="KW-0808">Transferase</keyword>
<accession>A0A0K6GL40</accession>
<evidence type="ECO:0000256" key="4">
    <source>
        <dbReference type="ARBA" id="ARBA00022747"/>
    </source>
</evidence>
<keyword evidence="1 5" id="KW-0489">Methyltransferase</keyword>
<dbReference type="CDD" id="cd00315">
    <property type="entry name" value="Cyt_C5_DNA_methylase"/>
    <property type="match status" value="1"/>
</dbReference>
<sequence>MSGKKYKVASLFAGIGGIDLGFEQAGAEVIWANEMDKNACITYRENFKHTLIEEDVRKVNEYSVPKIDILTAGWPCVAFSIAGRRHGMHYKCKGCGHEHLVTFEEYMGIPVCPKCSGHTEAKDPRGTLFYDIIRFLRATQPKAFLLENVKNLKSHDGGRTFKVIEEMLYAEGYYFTSKVLNTMDYGNIPQNRERIFIVGFKDKRALASFNFPQPQPLTKTIDDILERGKKQEDKYYYTEKSQYYPMLTEAMRRKDTVYQLRRVYVRENQSNVCPTLTANMGTGGHNVPLILDDYGIRKITPREALSFQGFPKEFKIPKGMADSHIYKQAGNSVSVPVVRAIAENIIKALDSVYTDITDNYDKDTSSKEIEQLELFV</sequence>
<evidence type="ECO:0000313" key="9">
    <source>
        <dbReference type="Proteomes" id="UP000182738"/>
    </source>
</evidence>
<evidence type="ECO:0000256" key="2">
    <source>
        <dbReference type="ARBA" id="ARBA00022679"/>
    </source>
</evidence>
<keyword evidence="4" id="KW-0680">Restriction system</keyword>
<dbReference type="Gene3D" id="3.90.120.10">
    <property type="entry name" value="DNA Methylase, subunit A, domain 2"/>
    <property type="match status" value="1"/>
</dbReference>
<dbReference type="PANTHER" id="PTHR46098">
    <property type="entry name" value="TRNA (CYTOSINE(38)-C(5))-METHYLTRANSFERASE"/>
    <property type="match status" value="1"/>
</dbReference>
<comment type="similarity">
    <text evidence="5 6">Belongs to the class I-like SAM-binding methyltransferase superfamily. C5-methyltransferase family.</text>
</comment>
<dbReference type="PANTHER" id="PTHR46098:SF1">
    <property type="entry name" value="TRNA (CYTOSINE(38)-C(5))-METHYLTRANSFERASE"/>
    <property type="match status" value="1"/>
</dbReference>
<evidence type="ECO:0000256" key="5">
    <source>
        <dbReference type="PROSITE-ProRule" id="PRU01016"/>
    </source>
</evidence>
<evidence type="ECO:0000256" key="3">
    <source>
        <dbReference type="ARBA" id="ARBA00022691"/>
    </source>
</evidence>
<evidence type="ECO:0000256" key="1">
    <source>
        <dbReference type="ARBA" id="ARBA00022603"/>
    </source>
</evidence>
<dbReference type="PROSITE" id="PS00095">
    <property type="entry name" value="C5_MTASE_2"/>
    <property type="match status" value="1"/>
</dbReference>
<evidence type="ECO:0000313" key="8">
    <source>
        <dbReference type="EMBL" id="CUA79425.1"/>
    </source>
</evidence>
<protein>
    <recommendedName>
        <fullName evidence="7">Cytosine-specific methyltransferase</fullName>
        <ecNumber evidence="7">2.1.1.37</ecNumber>
    </recommendedName>
</protein>
<dbReference type="GO" id="GO:0032259">
    <property type="term" value="P:methylation"/>
    <property type="evidence" value="ECO:0007669"/>
    <property type="project" value="UniProtKB-KW"/>
</dbReference>
<dbReference type="Pfam" id="PF00145">
    <property type="entry name" value="DNA_methylase"/>
    <property type="match status" value="2"/>
</dbReference>
<dbReference type="SUPFAM" id="SSF53335">
    <property type="entry name" value="S-adenosyl-L-methionine-dependent methyltransferases"/>
    <property type="match status" value="1"/>
</dbReference>
<evidence type="ECO:0000256" key="7">
    <source>
        <dbReference type="RuleBase" id="RU000417"/>
    </source>
</evidence>
<dbReference type="InterPro" id="IPR001525">
    <property type="entry name" value="C5_MeTfrase"/>
</dbReference>
<dbReference type="PROSITE" id="PS00094">
    <property type="entry name" value="C5_MTASE_1"/>
    <property type="match status" value="1"/>
</dbReference>
<proteinExistence type="inferred from homology"/>
<keyword evidence="9" id="KW-1185">Reference proteome</keyword>
<dbReference type="RefSeq" id="WP_055440599.1">
    <property type="nucleotide sequence ID" value="NZ_BAABDZ010000035.1"/>
</dbReference>
<dbReference type="NCBIfam" id="TIGR00675">
    <property type="entry name" value="dcm"/>
    <property type="match status" value="2"/>
</dbReference>
<comment type="catalytic activity">
    <reaction evidence="7">
        <text>a 2'-deoxycytidine in DNA + S-adenosyl-L-methionine = a 5-methyl-2'-deoxycytidine in DNA + S-adenosyl-L-homocysteine + H(+)</text>
        <dbReference type="Rhea" id="RHEA:13681"/>
        <dbReference type="Rhea" id="RHEA-COMP:11369"/>
        <dbReference type="Rhea" id="RHEA-COMP:11370"/>
        <dbReference type="ChEBI" id="CHEBI:15378"/>
        <dbReference type="ChEBI" id="CHEBI:57856"/>
        <dbReference type="ChEBI" id="CHEBI:59789"/>
        <dbReference type="ChEBI" id="CHEBI:85452"/>
        <dbReference type="ChEBI" id="CHEBI:85454"/>
        <dbReference type="EC" id="2.1.1.37"/>
    </reaction>
</comment>
<reference evidence="9" key="1">
    <citation type="submission" date="2015-08" db="EMBL/GenBank/DDBJ databases">
        <authorList>
            <person name="Varghese N."/>
        </authorList>
    </citation>
    <scope>NUCLEOTIDE SEQUENCE [LARGE SCALE GENOMIC DNA]</scope>
    <source>
        <strain evidence="9">DSM 27374</strain>
    </source>
</reference>
<dbReference type="InterPro" id="IPR031303">
    <property type="entry name" value="C5_meth_CS"/>
</dbReference>
<dbReference type="Gene3D" id="3.40.50.150">
    <property type="entry name" value="Vaccinia Virus protein VP39"/>
    <property type="match status" value="1"/>
</dbReference>
<gene>
    <name evidence="8" type="ORF">Ga0061060_10421</name>
</gene>
<feature type="active site" evidence="5">
    <location>
        <position position="76"/>
    </location>
</feature>
<keyword evidence="3 5" id="KW-0949">S-adenosyl-L-methionine</keyword>
<dbReference type="PROSITE" id="PS51679">
    <property type="entry name" value="SAM_MT_C5"/>
    <property type="match status" value="1"/>
</dbReference>
<name>A0A0K6GL40_9BACL</name>
<dbReference type="Proteomes" id="UP000182738">
    <property type="component" value="Unassembled WGS sequence"/>
</dbReference>
<dbReference type="AlphaFoldDB" id="A0A0K6GL40"/>